<name>A0A2I0WR31_9ASPA</name>
<evidence type="ECO:0000313" key="2">
    <source>
        <dbReference type="EMBL" id="PKU78122.1"/>
    </source>
</evidence>
<protein>
    <submittedName>
        <fullName evidence="2">Ribonuclease H protein</fullName>
    </submittedName>
</protein>
<dbReference type="AlphaFoldDB" id="A0A2I0WR31"/>
<organism evidence="2 3">
    <name type="scientific">Dendrobium catenatum</name>
    <dbReference type="NCBI Taxonomy" id="906689"/>
    <lineage>
        <taxon>Eukaryota</taxon>
        <taxon>Viridiplantae</taxon>
        <taxon>Streptophyta</taxon>
        <taxon>Embryophyta</taxon>
        <taxon>Tracheophyta</taxon>
        <taxon>Spermatophyta</taxon>
        <taxon>Magnoliopsida</taxon>
        <taxon>Liliopsida</taxon>
        <taxon>Asparagales</taxon>
        <taxon>Orchidaceae</taxon>
        <taxon>Epidendroideae</taxon>
        <taxon>Malaxideae</taxon>
        <taxon>Dendrobiinae</taxon>
        <taxon>Dendrobium</taxon>
    </lineage>
</organism>
<dbReference type="EMBL" id="KZ502476">
    <property type="protein sequence ID" value="PKU78122.1"/>
    <property type="molecule type" value="Genomic_DNA"/>
</dbReference>
<evidence type="ECO:0000313" key="3">
    <source>
        <dbReference type="Proteomes" id="UP000233837"/>
    </source>
</evidence>
<dbReference type="InterPro" id="IPR053151">
    <property type="entry name" value="RNase_H-like"/>
</dbReference>
<evidence type="ECO:0000259" key="1">
    <source>
        <dbReference type="Pfam" id="PF13456"/>
    </source>
</evidence>
<sequence>MDAISIIENVKSKVLQLFNCNILSVKTFYRCRHLAVFFGIKLEVVSRSIDDTVVYWRKPKLPFVKLNTDGSVGVLKAGAGGVIRDYCGDLLAAFASSLQTSDVISAELNALLLGLDLCINYGYNDVWVELDALFIVQSITEGATGNANYFYLLRKVKNRIKEMNVTISHIYREGNGCADWLANWGSTLHDFVELNISNLDPVLRGILRSDKACLPYVRTG</sequence>
<dbReference type="CDD" id="cd06222">
    <property type="entry name" value="RNase_H_like"/>
    <property type="match status" value="1"/>
</dbReference>
<dbReference type="PANTHER" id="PTHR47723">
    <property type="entry name" value="OS05G0353850 PROTEIN"/>
    <property type="match status" value="1"/>
</dbReference>
<dbReference type="GO" id="GO:0003676">
    <property type="term" value="F:nucleic acid binding"/>
    <property type="evidence" value="ECO:0007669"/>
    <property type="project" value="InterPro"/>
</dbReference>
<dbReference type="GO" id="GO:0004523">
    <property type="term" value="F:RNA-DNA hybrid ribonuclease activity"/>
    <property type="evidence" value="ECO:0007669"/>
    <property type="project" value="InterPro"/>
</dbReference>
<accession>A0A2I0WR31</accession>
<keyword evidence="3" id="KW-1185">Reference proteome</keyword>
<dbReference type="InterPro" id="IPR036397">
    <property type="entry name" value="RNaseH_sf"/>
</dbReference>
<dbReference type="STRING" id="906689.A0A2I0WR31"/>
<proteinExistence type="predicted"/>
<dbReference type="Pfam" id="PF13456">
    <property type="entry name" value="RVT_3"/>
    <property type="match status" value="1"/>
</dbReference>
<dbReference type="Proteomes" id="UP000233837">
    <property type="component" value="Unassembled WGS sequence"/>
</dbReference>
<dbReference type="Gene3D" id="3.30.420.10">
    <property type="entry name" value="Ribonuclease H-like superfamily/Ribonuclease H"/>
    <property type="match status" value="1"/>
</dbReference>
<dbReference type="InterPro" id="IPR012337">
    <property type="entry name" value="RNaseH-like_sf"/>
</dbReference>
<feature type="domain" description="RNase H type-1" evidence="1">
    <location>
        <begin position="67"/>
        <end position="184"/>
    </location>
</feature>
<dbReference type="PANTHER" id="PTHR47723:SF19">
    <property type="entry name" value="POLYNUCLEOTIDYL TRANSFERASE, RIBONUCLEASE H-LIKE SUPERFAMILY PROTEIN"/>
    <property type="match status" value="1"/>
</dbReference>
<dbReference type="InterPro" id="IPR044730">
    <property type="entry name" value="RNase_H-like_dom_plant"/>
</dbReference>
<dbReference type="SUPFAM" id="SSF53098">
    <property type="entry name" value="Ribonuclease H-like"/>
    <property type="match status" value="1"/>
</dbReference>
<gene>
    <name evidence="2" type="ORF">MA16_Dca013188</name>
</gene>
<reference evidence="2 3" key="2">
    <citation type="journal article" date="2017" name="Nature">
        <title>The Apostasia genome and the evolution of orchids.</title>
        <authorList>
            <person name="Zhang G.Q."/>
            <person name="Liu K.W."/>
            <person name="Li Z."/>
            <person name="Lohaus R."/>
            <person name="Hsiao Y.Y."/>
            <person name="Niu S.C."/>
            <person name="Wang J.Y."/>
            <person name="Lin Y.C."/>
            <person name="Xu Q."/>
            <person name="Chen L.J."/>
            <person name="Yoshida K."/>
            <person name="Fujiwara S."/>
            <person name="Wang Z.W."/>
            <person name="Zhang Y.Q."/>
            <person name="Mitsuda N."/>
            <person name="Wang M."/>
            <person name="Liu G.H."/>
            <person name="Pecoraro L."/>
            <person name="Huang H.X."/>
            <person name="Xiao X.J."/>
            <person name="Lin M."/>
            <person name="Wu X.Y."/>
            <person name="Wu W.L."/>
            <person name="Chen Y.Y."/>
            <person name="Chang S.B."/>
            <person name="Sakamoto S."/>
            <person name="Ohme-Takagi M."/>
            <person name="Yagi M."/>
            <person name="Zeng S.J."/>
            <person name="Shen C.Y."/>
            <person name="Yeh C.M."/>
            <person name="Luo Y.B."/>
            <person name="Tsai W.C."/>
            <person name="Van de Peer Y."/>
            <person name="Liu Z.J."/>
        </authorList>
    </citation>
    <scope>NUCLEOTIDE SEQUENCE [LARGE SCALE GENOMIC DNA]</scope>
    <source>
        <tissue evidence="2">The whole plant</tissue>
    </source>
</reference>
<dbReference type="InterPro" id="IPR002156">
    <property type="entry name" value="RNaseH_domain"/>
</dbReference>
<reference evidence="2 3" key="1">
    <citation type="journal article" date="2016" name="Sci. Rep.">
        <title>The Dendrobium catenatum Lindl. genome sequence provides insights into polysaccharide synthase, floral development and adaptive evolution.</title>
        <authorList>
            <person name="Zhang G.Q."/>
            <person name="Xu Q."/>
            <person name="Bian C."/>
            <person name="Tsai W.C."/>
            <person name="Yeh C.M."/>
            <person name="Liu K.W."/>
            <person name="Yoshida K."/>
            <person name="Zhang L.S."/>
            <person name="Chang S.B."/>
            <person name="Chen F."/>
            <person name="Shi Y."/>
            <person name="Su Y.Y."/>
            <person name="Zhang Y.Q."/>
            <person name="Chen L.J."/>
            <person name="Yin Y."/>
            <person name="Lin M."/>
            <person name="Huang H."/>
            <person name="Deng H."/>
            <person name="Wang Z.W."/>
            <person name="Zhu S.L."/>
            <person name="Zhao X."/>
            <person name="Deng C."/>
            <person name="Niu S.C."/>
            <person name="Huang J."/>
            <person name="Wang M."/>
            <person name="Liu G.H."/>
            <person name="Yang H.J."/>
            <person name="Xiao X.J."/>
            <person name="Hsiao Y.Y."/>
            <person name="Wu W.L."/>
            <person name="Chen Y.Y."/>
            <person name="Mitsuda N."/>
            <person name="Ohme-Takagi M."/>
            <person name="Luo Y.B."/>
            <person name="Van de Peer Y."/>
            <person name="Liu Z.J."/>
        </authorList>
    </citation>
    <scope>NUCLEOTIDE SEQUENCE [LARGE SCALE GENOMIC DNA]</scope>
    <source>
        <tissue evidence="2">The whole plant</tissue>
    </source>
</reference>